<feature type="transmembrane region" description="Helical" evidence="6">
    <location>
        <begin position="341"/>
        <end position="365"/>
    </location>
</feature>
<keyword evidence="9" id="KW-1185">Reference proteome</keyword>
<dbReference type="AlphaFoldDB" id="K2PHT1"/>
<feature type="transmembrane region" description="Helical" evidence="6">
    <location>
        <begin position="21"/>
        <end position="40"/>
    </location>
</feature>
<dbReference type="STRING" id="721133.SAMN05216176_103358"/>
<keyword evidence="5 6" id="KW-0472">Membrane</keyword>
<evidence type="ECO:0000259" key="7">
    <source>
        <dbReference type="PROSITE" id="PS50850"/>
    </source>
</evidence>
<evidence type="ECO:0000256" key="2">
    <source>
        <dbReference type="ARBA" id="ARBA00022475"/>
    </source>
</evidence>
<evidence type="ECO:0000256" key="5">
    <source>
        <dbReference type="ARBA" id="ARBA00023136"/>
    </source>
</evidence>
<feature type="transmembrane region" description="Helical" evidence="6">
    <location>
        <begin position="311"/>
        <end position="334"/>
    </location>
</feature>
<comment type="subcellular location">
    <subcellularLocation>
        <location evidence="1">Cell membrane</location>
        <topology evidence="1">Multi-pass membrane protein</topology>
    </subcellularLocation>
</comment>
<dbReference type="PATRIC" id="fig|1231190.3.peg.4155"/>
<dbReference type="Proteomes" id="UP000007374">
    <property type="component" value="Unassembled WGS sequence"/>
</dbReference>
<dbReference type="PROSITE" id="PS50850">
    <property type="entry name" value="MFS"/>
    <property type="match status" value="1"/>
</dbReference>
<dbReference type="InterPro" id="IPR050189">
    <property type="entry name" value="MFS_Efflux_Transporters"/>
</dbReference>
<evidence type="ECO:0000313" key="9">
    <source>
        <dbReference type="Proteomes" id="UP000007374"/>
    </source>
</evidence>
<feature type="transmembrane region" description="Helical" evidence="6">
    <location>
        <begin position="87"/>
        <end position="107"/>
    </location>
</feature>
<feature type="transmembrane region" description="Helical" evidence="6">
    <location>
        <begin position="371"/>
        <end position="390"/>
    </location>
</feature>
<dbReference type="PANTHER" id="PTHR43124:SF3">
    <property type="entry name" value="CHLORAMPHENICOL EFFLUX PUMP RV0191"/>
    <property type="match status" value="1"/>
</dbReference>
<dbReference type="GO" id="GO:0022857">
    <property type="term" value="F:transmembrane transporter activity"/>
    <property type="evidence" value="ECO:0007669"/>
    <property type="project" value="InterPro"/>
</dbReference>
<name>K2PHT1_9HYPH</name>
<evidence type="ECO:0000256" key="1">
    <source>
        <dbReference type="ARBA" id="ARBA00004651"/>
    </source>
</evidence>
<comment type="caution">
    <text evidence="8">The sequence shown here is derived from an EMBL/GenBank/DDBJ whole genome shotgun (WGS) entry which is preliminary data.</text>
</comment>
<dbReference type="InterPro" id="IPR036259">
    <property type="entry name" value="MFS_trans_sf"/>
</dbReference>
<reference evidence="8 9" key="1">
    <citation type="journal article" date="2012" name="J. Bacteriol.">
        <title>Genome Sequence of Nitratireductor indicus Type Strain C115.</title>
        <authorList>
            <person name="Lai Q."/>
            <person name="Li G."/>
            <person name="Yu Z."/>
            <person name="Shao Z."/>
        </authorList>
    </citation>
    <scope>NUCLEOTIDE SEQUENCE [LARGE SCALE GENOMIC DNA]</scope>
    <source>
        <strain evidence="8 9">C115</strain>
    </source>
</reference>
<dbReference type="eggNOG" id="COG2814">
    <property type="taxonomic scope" value="Bacteria"/>
</dbReference>
<accession>K2PHT1</accession>
<dbReference type="InterPro" id="IPR020846">
    <property type="entry name" value="MFS_dom"/>
</dbReference>
<dbReference type="Pfam" id="PF07690">
    <property type="entry name" value="MFS_1"/>
    <property type="match status" value="1"/>
</dbReference>
<proteinExistence type="predicted"/>
<feature type="transmembrane region" description="Helical" evidence="6">
    <location>
        <begin position="60"/>
        <end position="80"/>
    </location>
</feature>
<dbReference type="PRINTS" id="PR01035">
    <property type="entry name" value="TCRTETA"/>
</dbReference>
<feature type="domain" description="Major facilitator superfamily (MFS) profile" evidence="7">
    <location>
        <begin position="22"/>
        <end position="399"/>
    </location>
</feature>
<dbReference type="OrthoDB" id="9788453at2"/>
<feature type="transmembrane region" description="Helical" evidence="6">
    <location>
        <begin position="285"/>
        <end position="305"/>
    </location>
</feature>
<dbReference type="SUPFAM" id="SSF103473">
    <property type="entry name" value="MFS general substrate transporter"/>
    <property type="match status" value="1"/>
</dbReference>
<keyword evidence="4 6" id="KW-1133">Transmembrane helix</keyword>
<dbReference type="InterPro" id="IPR001958">
    <property type="entry name" value="Tet-R_TetA/multi-R_MdtG-like"/>
</dbReference>
<organism evidence="8 9">
    <name type="scientific">Nitratireductor indicus C115</name>
    <dbReference type="NCBI Taxonomy" id="1231190"/>
    <lineage>
        <taxon>Bacteria</taxon>
        <taxon>Pseudomonadati</taxon>
        <taxon>Pseudomonadota</taxon>
        <taxon>Alphaproteobacteria</taxon>
        <taxon>Hyphomicrobiales</taxon>
        <taxon>Phyllobacteriaceae</taxon>
        <taxon>Nitratireductor</taxon>
    </lineage>
</organism>
<feature type="transmembrane region" description="Helical" evidence="6">
    <location>
        <begin position="174"/>
        <end position="196"/>
    </location>
</feature>
<feature type="transmembrane region" description="Helical" evidence="6">
    <location>
        <begin position="113"/>
        <end position="134"/>
    </location>
</feature>
<feature type="transmembrane region" description="Helical" evidence="6">
    <location>
        <begin position="146"/>
        <end position="168"/>
    </location>
</feature>
<evidence type="ECO:0000256" key="3">
    <source>
        <dbReference type="ARBA" id="ARBA00022692"/>
    </source>
</evidence>
<feature type="transmembrane region" description="Helical" evidence="6">
    <location>
        <begin position="250"/>
        <end position="273"/>
    </location>
</feature>
<dbReference type="Gene3D" id="1.20.1250.20">
    <property type="entry name" value="MFS general substrate transporter like domains"/>
    <property type="match status" value="1"/>
</dbReference>
<dbReference type="GO" id="GO:0005886">
    <property type="term" value="C:plasma membrane"/>
    <property type="evidence" value="ECO:0007669"/>
    <property type="project" value="UniProtKB-SubCell"/>
</dbReference>
<feature type="transmembrane region" description="Helical" evidence="6">
    <location>
        <begin position="217"/>
        <end position="238"/>
    </location>
</feature>
<dbReference type="EMBL" id="AMSI01000016">
    <property type="protein sequence ID" value="EKF40687.1"/>
    <property type="molecule type" value="Genomic_DNA"/>
</dbReference>
<evidence type="ECO:0000256" key="4">
    <source>
        <dbReference type="ARBA" id="ARBA00022989"/>
    </source>
</evidence>
<evidence type="ECO:0000256" key="6">
    <source>
        <dbReference type="SAM" id="Phobius"/>
    </source>
</evidence>
<dbReference type="InterPro" id="IPR011701">
    <property type="entry name" value="MFS"/>
</dbReference>
<keyword evidence="3 6" id="KW-0812">Transmembrane</keyword>
<keyword evidence="2" id="KW-1003">Cell membrane</keyword>
<gene>
    <name evidence="8" type="ORF">NA8A_20100</name>
</gene>
<protein>
    <submittedName>
        <fullName evidence="8">Mfs transporter</fullName>
    </submittedName>
</protein>
<sequence length="403" mass="40942">MPANRRDPFAACTVHAPGDRLLLSLLALCVFFVGATEFMVAPLLSPIGTAFNATPAEAALLISGYALAYAIGAPLLGLLFRSSGRRPLLLSSLFLLALDGVAVTLAPSLPLAIGLRILGGLAAAGLIPAVFALIADHYSPARQSAAMGHAMLGMTAGIVSGPAIAGVLAQELGWQAPFLASALGCLLLLPAAWSILPHGTSRRPHATDKPASTAKRQCAGLLIAKALWNGTAVAGFALTGEYLRRRYGLATAEAGFAVAFFGIGLAAGNLTTGRARGFMGSDERLLLSAVFLLGAAFAAFLILPLPLFGALAALFASGLALGYAAPASTTLLAARAGPSKGVVLALSESANNLALLFLLSLSASVFEQQGMMAAGILLLCGMGCGIALLVSDLGQGTQPKERE</sequence>
<dbReference type="PANTHER" id="PTHR43124">
    <property type="entry name" value="PURINE EFFLUX PUMP PBUE"/>
    <property type="match status" value="1"/>
</dbReference>
<evidence type="ECO:0000313" key="8">
    <source>
        <dbReference type="EMBL" id="EKF40687.1"/>
    </source>
</evidence>
<dbReference type="RefSeq" id="WP_009452234.1">
    <property type="nucleotide sequence ID" value="NZ_AMSI01000016.1"/>
</dbReference>